<gene>
    <name evidence="2" type="ORF">HINF_LOCUS3453</name>
    <name evidence="3" type="ORF">HINF_LOCUS60341</name>
</gene>
<dbReference type="Proteomes" id="UP001642409">
    <property type="component" value="Unassembled WGS sequence"/>
</dbReference>
<accession>A0AA86TKP2</accession>
<evidence type="ECO:0000313" key="3">
    <source>
        <dbReference type="EMBL" id="CAL6081429.1"/>
    </source>
</evidence>
<dbReference type="AlphaFoldDB" id="A0AA86TKP2"/>
<evidence type="ECO:0000256" key="1">
    <source>
        <dbReference type="SAM" id="Phobius"/>
    </source>
</evidence>
<keyword evidence="1" id="KW-1133">Transmembrane helix</keyword>
<protein>
    <submittedName>
        <fullName evidence="3">Hypothetical_protein</fullName>
    </submittedName>
</protein>
<dbReference type="EMBL" id="CAXDID020000352">
    <property type="protein sequence ID" value="CAL6081429.1"/>
    <property type="molecule type" value="Genomic_DNA"/>
</dbReference>
<feature type="transmembrane region" description="Helical" evidence="1">
    <location>
        <begin position="71"/>
        <end position="89"/>
    </location>
</feature>
<dbReference type="EMBL" id="CATOUU010000077">
    <property type="protein sequence ID" value="CAI9915808.1"/>
    <property type="molecule type" value="Genomic_DNA"/>
</dbReference>
<evidence type="ECO:0000313" key="4">
    <source>
        <dbReference type="Proteomes" id="UP001642409"/>
    </source>
</evidence>
<name>A0AA86TKP2_9EUKA</name>
<proteinExistence type="predicted"/>
<keyword evidence="4" id="KW-1185">Reference proteome</keyword>
<keyword evidence="1" id="KW-0812">Transmembrane</keyword>
<reference evidence="3 4" key="2">
    <citation type="submission" date="2024-07" db="EMBL/GenBank/DDBJ databases">
        <authorList>
            <person name="Akdeniz Z."/>
        </authorList>
    </citation>
    <scope>NUCLEOTIDE SEQUENCE [LARGE SCALE GENOMIC DNA]</scope>
</reference>
<organism evidence="2">
    <name type="scientific">Hexamita inflata</name>
    <dbReference type="NCBI Taxonomy" id="28002"/>
    <lineage>
        <taxon>Eukaryota</taxon>
        <taxon>Metamonada</taxon>
        <taxon>Diplomonadida</taxon>
        <taxon>Hexamitidae</taxon>
        <taxon>Hexamitinae</taxon>
        <taxon>Hexamita</taxon>
    </lineage>
</organism>
<keyword evidence="1" id="KW-0472">Membrane</keyword>
<comment type="caution">
    <text evidence="2">The sequence shown here is derived from an EMBL/GenBank/DDBJ whole genome shotgun (WGS) entry which is preliminary data.</text>
</comment>
<evidence type="ECO:0000313" key="2">
    <source>
        <dbReference type="EMBL" id="CAI9915808.1"/>
    </source>
</evidence>
<sequence length="105" mass="12284">MRGVKNACVYQWQQNSSCARFMCRGRRGRVLGKSSLYGVSPNRLELFLFFLDTVWLSGNERGRVFNQFLKLYLICIQVGYIICVNILHARTVKKFFILLSNLEIR</sequence>
<reference evidence="2" key="1">
    <citation type="submission" date="2023-06" db="EMBL/GenBank/DDBJ databases">
        <authorList>
            <person name="Kurt Z."/>
        </authorList>
    </citation>
    <scope>NUCLEOTIDE SEQUENCE</scope>
</reference>